<reference evidence="2" key="1">
    <citation type="journal article" date="2020" name="Nat. Commun.">
        <title>Genome assembly of wild tea tree DASZ reveals pedigree and selection history of tea varieties.</title>
        <authorList>
            <person name="Zhang W."/>
            <person name="Zhang Y."/>
            <person name="Qiu H."/>
            <person name="Guo Y."/>
            <person name="Wan H."/>
            <person name="Zhang X."/>
            <person name="Scossa F."/>
            <person name="Alseekh S."/>
            <person name="Zhang Q."/>
            <person name="Wang P."/>
            <person name="Xu L."/>
            <person name="Schmidt M.H."/>
            <person name="Jia X."/>
            <person name="Li D."/>
            <person name="Zhu A."/>
            <person name="Guo F."/>
            <person name="Chen W."/>
            <person name="Ni D."/>
            <person name="Usadel B."/>
            <person name="Fernie A.R."/>
            <person name="Wen W."/>
        </authorList>
    </citation>
    <scope>NUCLEOTIDE SEQUENCE [LARGE SCALE GENOMIC DNA]</scope>
    <source>
        <strain evidence="2">cv. G240</strain>
    </source>
</reference>
<dbReference type="AlphaFoldDB" id="A0A7J7GIS2"/>
<dbReference type="EMBL" id="JACBKZ010000011">
    <property type="protein sequence ID" value="KAF5939286.1"/>
    <property type="molecule type" value="Genomic_DNA"/>
</dbReference>
<sequence>MLTSARLPLMEVRTIIYCSSGFTVLRANERSCNRWRLSFELKSLWDLRTWKCRAAFDAQIKEHANANVKLQGYWFLRAERDRNDG</sequence>
<protein>
    <submittedName>
        <fullName evidence="1">Uncharacterized protein</fullName>
    </submittedName>
</protein>
<evidence type="ECO:0000313" key="1">
    <source>
        <dbReference type="EMBL" id="KAF5939286.1"/>
    </source>
</evidence>
<accession>A0A7J7GIS2</accession>
<dbReference type="Proteomes" id="UP000593564">
    <property type="component" value="Unassembled WGS sequence"/>
</dbReference>
<reference evidence="1 2" key="2">
    <citation type="submission" date="2020-07" db="EMBL/GenBank/DDBJ databases">
        <title>Genome assembly of wild tea tree DASZ reveals pedigree and selection history of tea varieties.</title>
        <authorList>
            <person name="Zhang W."/>
        </authorList>
    </citation>
    <scope>NUCLEOTIDE SEQUENCE [LARGE SCALE GENOMIC DNA]</scope>
    <source>
        <strain evidence="2">cv. G240</strain>
        <tissue evidence="1">Leaf</tissue>
    </source>
</reference>
<organism evidence="1 2">
    <name type="scientific">Camellia sinensis</name>
    <name type="common">Tea plant</name>
    <name type="synonym">Thea sinensis</name>
    <dbReference type="NCBI Taxonomy" id="4442"/>
    <lineage>
        <taxon>Eukaryota</taxon>
        <taxon>Viridiplantae</taxon>
        <taxon>Streptophyta</taxon>
        <taxon>Embryophyta</taxon>
        <taxon>Tracheophyta</taxon>
        <taxon>Spermatophyta</taxon>
        <taxon>Magnoliopsida</taxon>
        <taxon>eudicotyledons</taxon>
        <taxon>Gunneridae</taxon>
        <taxon>Pentapetalae</taxon>
        <taxon>asterids</taxon>
        <taxon>Ericales</taxon>
        <taxon>Theaceae</taxon>
        <taxon>Camellia</taxon>
    </lineage>
</organism>
<evidence type="ECO:0000313" key="2">
    <source>
        <dbReference type="Proteomes" id="UP000593564"/>
    </source>
</evidence>
<gene>
    <name evidence="1" type="ORF">HYC85_023545</name>
</gene>
<keyword evidence="2" id="KW-1185">Reference proteome</keyword>
<proteinExistence type="predicted"/>
<comment type="caution">
    <text evidence="1">The sequence shown here is derived from an EMBL/GenBank/DDBJ whole genome shotgun (WGS) entry which is preliminary data.</text>
</comment>
<name>A0A7J7GIS2_CAMSI</name>